<gene>
    <name evidence="1" type="ORF">BpHYR1_046758</name>
</gene>
<evidence type="ECO:0000313" key="1">
    <source>
        <dbReference type="EMBL" id="RMZ97430.1"/>
    </source>
</evidence>
<accession>A0A3M7PFB9</accession>
<dbReference type="AlphaFoldDB" id="A0A3M7PFB9"/>
<protein>
    <submittedName>
        <fullName evidence="1">Uncharacterized protein</fullName>
    </submittedName>
</protein>
<sequence length="82" mass="9359">MCFEIILTADPTITPSARTELRLNKTRIPNRAFHSAPECRGKVRRPPVKWKSTIAKELVKIKMTWGEARAKAKDRFCSTSSE</sequence>
<comment type="caution">
    <text evidence="1">The sequence shown here is derived from an EMBL/GenBank/DDBJ whole genome shotgun (WGS) entry which is preliminary data.</text>
</comment>
<evidence type="ECO:0000313" key="2">
    <source>
        <dbReference type="Proteomes" id="UP000276133"/>
    </source>
</evidence>
<dbReference type="Proteomes" id="UP000276133">
    <property type="component" value="Unassembled WGS sequence"/>
</dbReference>
<keyword evidence="2" id="KW-1185">Reference proteome</keyword>
<dbReference type="OrthoDB" id="10059790at2759"/>
<organism evidence="1 2">
    <name type="scientific">Brachionus plicatilis</name>
    <name type="common">Marine rotifer</name>
    <name type="synonym">Brachionus muelleri</name>
    <dbReference type="NCBI Taxonomy" id="10195"/>
    <lineage>
        <taxon>Eukaryota</taxon>
        <taxon>Metazoa</taxon>
        <taxon>Spiralia</taxon>
        <taxon>Gnathifera</taxon>
        <taxon>Rotifera</taxon>
        <taxon>Eurotatoria</taxon>
        <taxon>Monogononta</taxon>
        <taxon>Pseudotrocha</taxon>
        <taxon>Ploima</taxon>
        <taxon>Brachionidae</taxon>
        <taxon>Brachionus</taxon>
    </lineage>
</organism>
<proteinExistence type="predicted"/>
<reference evidence="1 2" key="1">
    <citation type="journal article" date="2018" name="Sci. Rep.">
        <title>Genomic signatures of local adaptation to the degree of environmental predictability in rotifers.</title>
        <authorList>
            <person name="Franch-Gras L."/>
            <person name="Hahn C."/>
            <person name="Garcia-Roger E.M."/>
            <person name="Carmona M.J."/>
            <person name="Serra M."/>
            <person name="Gomez A."/>
        </authorList>
    </citation>
    <scope>NUCLEOTIDE SEQUENCE [LARGE SCALE GENOMIC DNA]</scope>
    <source>
        <strain evidence="1">HYR1</strain>
    </source>
</reference>
<name>A0A3M7PFB9_BRAPC</name>
<dbReference type="EMBL" id="REGN01011434">
    <property type="protein sequence ID" value="RMZ97430.1"/>
    <property type="molecule type" value="Genomic_DNA"/>
</dbReference>